<evidence type="ECO:0000313" key="2">
    <source>
        <dbReference type="EMBL" id="RZB46111.1"/>
    </source>
</evidence>
<keyword evidence="3" id="KW-1185">Reference proteome</keyword>
<comment type="caution">
    <text evidence="2">The sequence shown here is derived from an EMBL/GenBank/DDBJ whole genome shotgun (WGS) entry which is preliminary data.</text>
</comment>
<dbReference type="AlphaFoldDB" id="A0A445FBA3"/>
<gene>
    <name evidence="2" type="ORF">D0Y65_050225</name>
</gene>
<keyword evidence="1" id="KW-1133">Transmembrane helix</keyword>
<organism evidence="2 3">
    <name type="scientific">Glycine soja</name>
    <name type="common">Wild soybean</name>
    <dbReference type="NCBI Taxonomy" id="3848"/>
    <lineage>
        <taxon>Eukaryota</taxon>
        <taxon>Viridiplantae</taxon>
        <taxon>Streptophyta</taxon>
        <taxon>Embryophyta</taxon>
        <taxon>Tracheophyta</taxon>
        <taxon>Spermatophyta</taxon>
        <taxon>Magnoliopsida</taxon>
        <taxon>eudicotyledons</taxon>
        <taxon>Gunneridae</taxon>
        <taxon>Pentapetalae</taxon>
        <taxon>rosids</taxon>
        <taxon>fabids</taxon>
        <taxon>Fabales</taxon>
        <taxon>Fabaceae</taxon>
        <taxon>Papilionoideae</taxon>
        <taxon>50 kb inversion clade</taxon>
        <taxon>NPAAA clade</taxon>
        <taxon>indigoferoid/millettioid clade</taxon>
        <taxon>Phaseoleae</taxon>
        <taxon>Glycine</taxon>
        <taxon>Glycine subgen. Soja</taxon>
    </lineage>
</organism>
<accession>A0A445FBA3</accession>
<name>A0A445FBA3_GLYSO</name>
<evidence type="ECO:0000313" key="3">
    <source>
        <dbReference type="Proteomes" id="UP000289340"/>
    </source>
</evidence>
<evidence type="ECO:0000256" key="1">
    <source>
        <dbReference type="SAM" id="Phobius"/>
    </source>
</evidence>
<dbReference type="EMBL" id="QZWG01000019">
    <property type="protein sequence ID" value="RZB46111.1"/>
    <property type="molecule type" value="Genomic_DNA"/>
</dbReference>
<keyword evidence="1" id="KW-0472">Membrane</keyword>
<dbReference type="Proteomes" id="UP000289340">
    <property type="component" value="Chromosome 19"/>
</dbReference>
<sequence>MIKTVFRNSTSLLLYIMHASFPSVILCVVCNKVAIKAVIQKCCIYMLCKILL</sequence>
<keyword evidence="1" id="KW-0812">Transmembrane</keyword>
<reference evidence="2 3" key="1">
    <citation type="submission" date="2018-09" db="EMBL/GenBank/DDBJ databases">
        <title>A high-quality reference genome of wild soybean provides a powerful tool to mine soybean genomes.</title>
        <authorList>
            <person name="Xie M."/>
            <person name="Chung C.Y.L."/>
            <person name="Li M.-W."/>
            <person name="Wong F.-L."/>
            <person name="Chan T.-F."/>
            <person name="Lam H.-M."/>
        </authorList>
    </citation>
    <scope>NUCLEOTIDE SEQUENCE [LARGE SCALE GENOMIC DNA]</scope>
    <source>
        <strain evidence="3">cv. W05</strain>
        <tissue evidence="2">Hypocotyl of etiolated seedlings</tissue>
    </source>
</reference>
<protein>
    <submittedName>
        <fullName evidence="2">Uncharacterized protein</fullName>
    </submittedName>
</protein>
<proteinExistence type="predicted"/>
<feature type="transmembrane region" description="Helical" evidence="1">
    <location>
        <begin position="12"/>
        <end position="34"/>
    </location>
</feature>